<feature type="transmembrane region" description="Helical" evidence="5">
    <location>
        <begin position="53"/>
        <end position="71"/>
    </location>
</feature>
<dbReference type="GO" id="GO:0000155">
    <property type="term" value="F:phosphorelay sensor kinase activity"/>
    <property type="evidence" value="ECO:0007669"/>
    <property type="project" value="InterPro"/>
</dbReference>
<dbReference type="PANTHER" id="PTHR24421">
    <property type="entry name" value="NITRATE/NITRITE SENSOR PROTEIN NARX-RELATED"/>
    <property type="match status" value="1"/>
</dbReference>
<dbReference type="GO" id="GO:0016020">
    <property type="term" value="C:membrane"/>
    <property type="evidence" value="ECO:0007669"/>
    <property type="project" value="InterPro"/>
</dbReference>
<keyword evidence="5" id="KW-1133">Transmembrane helix</keyword>
<evidence type="ECO:0000256" key="4">
    <source>
        <dbReference type="SAM" id="MobiDB-lite"/>
    </source>
</evidence>
<sequence>MRPIRSAVNLFAGRIHPRIDHPVMAVTCMLLAASLIAEYTARATTGASTTANPQDVALVLVMLVGLVGGMFRPKWFLWAALVAGEILMLAMPIITPLAVIITCTGFLAYLDTWSGVIATGMLLISTTFGVEPGSGRLLVATMQNLTFYCFPLLTGLSLHMIRQRDHDSYRLNRQREREDTARSLHDTISNDLAYLILRIDHAETRGMPADEREYRRQLRELRAAANRAMTHTHAVIESLEERESQYPQSGMSEKRNGMPAPISSDDAVALQQAELQSLIDDEEAKLESLGFTGDNLLGRLRHPFSSDMMGLLTDLLTELYANIAKHADAAEWYAVSISFDLNDGIHVSVSDAIAEHDEKLGLGSGLDRYRTIIETTGGTFETHAQAGHWQLDAVIPNKSDSGLRR</sequence>
<dbReference type="Gene3D" id="3.30.565.10">
    <property type="entry name" value="Histidine kinase-like ATPase, C-terminal domain"/>
    <property type="match status" value="1"/>
</dbReference>
<reference evidence="7 8" key="1">
    <citation type="submission" date="2017-07" db="EMBL/GenBank/DDBJ databases">
        <title>Bifidobacterium novel species.</title>
        <authorList>
            <person name="Lugli G.A."/>
            <person name="Milani C."/>
            <person name="Duranti S."/>
            <person name="Mangifesta M."/>
        </authorList>
    </citation>
    <scope>NUCLEOTIDE SEQUENCE [LARGE SCALE GENOMIC DNA]</scope>
    <source>
        <strain evidence="7 8">77</strain>
    </source>
</reference>
<feature type="domain" description="Signal transduction histidine kinase subgroup 3 dimerisation and phosphoacceptor" evidence="6">
    <location>
        <begin position="176"/>
        <end position="242"/>
    </location>
</feature>
<dbReference type="InterPro" id="IPR036890">
    <property type="entry name" value="HATPase_C_sf"/>
</dbReference>
<dbReference type="GO" id="GO:0046983">
    <property type="term" value="F:protein dimerization activity"/>
    <property type="evidence" value="ECO:0007669"/>
    <property type="project" value="InterPro"/>
</dbReference>
<protein>
    <submittedName>
        <fullName evidence="7">Histidine protein kinase</fullName>
    </submittedName>
</protein>
<evidence type="ECO:0000256" key="2">
    <source>
        <dbReference type="ARBA" id="ARBA00022777"/>
    </source>
</evidence>
<evidence type="ECO:0000313" key="8">
    <source>
        <dbReference type="Proteomes" id="UP000235034"/>
    </source>
</evidence>
<evidence type="ECO:0000256" key="5">
    <source>
        <dbReference type="SAM" id="Phobius"/>
    </source>
</evidence>
<comment type="caution">
    <text evidence="7">The sequence shown here is derived from an EMBL/GenBank/DDBJ whole genome shotgun (WGS) entry which is preliminary data.</text>
</comment>
<evidence type="ECO:0000259" key="6">
    <source>
        <dbReference type="Pfam" id="PF07730"/>
    </source>
</evidence>
<proteinExistence type="predicted"/>
<dbReference type="Pfam" id="PF07730">
    <property type="entry name" value="HisKA_3"/>
    <property type="match status" value="1"/>
</dbReference>
<keyword evidence="5" id="KW-0472">Membrane</keyword>
<feature type="transmembrane region" description="Helical" evidence="5">
    <location>
        <begin position="113"/>
        <end position="130"/>
    </location>
</feature>
<keyword evidence="3" id="KW-0902">Two-component regulatory system</keyword>
<keyword evidence="1" id="KW-0808">Transferase</keyword>
<keyword evidence="5" id="KW-0812">Transmembrane</keyword>
<organism evidence="7 8">
    <name type="scientific">Bifidobacterium parmae</name>
    <dbReference type="NCBI Taxonomy" id="361854"/>
    <lineage>
        <taxon>Bacteria</taxon>
        <taxon>Bacillati</taxon>
        <taxon>Actinomycetota</taxon>
        <taxon>Actinomycetes</taxon>
        <taxon>Bifidobacteriales</taxon>
        <taxon>Bifidobacteriaceae</taxon>
        <taxon>Bifidobacterium</taxon>
    </lineage>
</organism>
<gene>
    <name evidence="7" type="ORF">Uis4E_2002</name>
</gene>
<name>A0A2N5IWV4_9BIFI</name>
<dbReference type="AlphaFoldDB" id="A0A2N5IWV4"/>
<keyword evidence="8" id="KW-1185">Reference proteome</keyword>
<evidence type="ECO:0000256" key="3">
    <source>
        <dbReference type="ARBA" id="ARBA00023012"/>
    </source>
</evidence>
<dbReference type="Proteomes" id="UP000235034">
    <property type="component" value="Unassembled WGS sequence"/>
</dbReference>
<keyword evidence="2 7" id="KW-0418">Kinase</keyword>
<dbReference type="EMBL" id="NMWT01000028">
    <property type="protein sequence ID" value="PLS26427.1"/>
    <property type="molecule type" value="Genomic_DNA"/>
</dbReference>
<feature type="region of interest" description="Disordered" evidence="4">
    <location>
        <begin position="237"/>
        <end position="263"/>
    </location>
</feature>
<evidence type="ECO:0000256" key="1">
    <source>
        <dbReference type="ARBA" id="ARBA00022679"/>
    </source>
</evidence>
<evidence type="ECO:0000313" key="7">
    <source>
        <dbReference type="EMBL" id="PLS26427.1"/>
    </source>
</evidence>
<dbReference type="InterPro" id="IPR050482">
    <property type="entry name" value="Sensor_HK_TwoCompSys"/>
</dbReference>
<dbReference type="InterPro" id="IPR011712">
    <property type="entry name" value="Sig_transdc_His_kin_sub3_dim/P"/>
</dbReference>
<feature type="transmembrane region" description="Helical" evidence="5">
    <location>
        <begin position="137"/>
        <end position="161"/>
    </location>
</feature>
<feature type="transmembrane region" description="Helical" evidence="5">
    <location>
        <begin position="78"/>
        <end position="107"/>
    </location>
</feature>
<dbReference type="RefSeq" id="WP_243394535.1">
    <property type="nucleotide sequence ID" value="NZ_NMWT01000028.1"/>
</dbReference>
<dbReference type="Gene3D" id="1.20.5.1930">
    <property type="match status" value="1"/>
</dbReference>
<accession>A0A2N5IWV4</accession>